<dbReference type="EMBL" id="GL883007">
    <property type="protein sequence ID" value="EGG24114.1"/>
    <property type="molecule type" value="Genomic_DNA"/>
</dbReference>
<dbReference type="InterPro" id="IPR019019">
    <property type="entry name" value="H-type_lectin_domain"/>
</dbReference>
<dbReference type="PROSITE" id="PS50022">
    <property type="entry name" value="FA58C_3"/>
    <property type="match status" value="1"/>
</dbReference>
<dbReference type="GeneID" id="14876493"/>
<dbReference type="KEGG" id="dfa:DFA_06253"/>
<keyword evidence="1" id="KW-0430">Lectin</keyword>
<dbReference type="Gene3D" id="2.60.40.2080">
    <property type="match status" value="1"/>
</dbReference>
<dbReference type="GO" id="GO:0009986">
    <property type="term" value="C:cell surface"/>
    <property type="evidence" value="ECO:0007669"/>
    <property type="project" value="TreeGrafter"/>
</dbReference>
<dbReference type="PANTHER" id="PTHR46938">
    <property type="entry name" value="DISCOIDIN-1 SUBUNIT A-RELATED-RELATED"/>
    <property type="match status" value="1"/>
</dbReference>
<dbReference type="CDD" id="cd00057">
    <property type="entry name" value="FA58C"/>
    <property type="match status" value="1"/>
</dbReference>
<dbReference type="PANTHER" id="PTHR46938:SF1">
    <property type="entry name" value="DISCOIDIN-1 SUBUNIT A-RELATED"/>
    <property type="match status" value="1"/>
</dbReference>
<dbReference type="OrthoDB" id="5985199at2759"/>
<dbReference type="Pfam" id="PF00754">
    <property type="entry name" value="F5_F8_type_C"/>
    <property type="match status" value="1"/>
</dbReference>
<dbReference type="PROSITE" id="PS01285">
    <property type="entry name" value="FA58C_1"/>
    <property type="match status" value="1"/>
</dbReference>
<evidence type="ECO:0000256" key="1">
    <source>
        <dbReference type="ARBA" id="ARBA00022734"/>
    </source>
</evidence>
<dbReference type="GO" id="GO:0098636">
    <property type="term" value="C:protein complex involved in cell adhesion"/>
    <property type="evidence" value="ECO:0007669"/>
    <property type="project" value="TreeGrafter"/>
</dbReference>
<dbReference type="SUPFAM" id="SSF49785">
    <property type="entry name" value="Galactose-binding domain-like"/>
    <property type="match status" value="1"/>
</dbReference>
<feature type="domain" description="F5/8 type C" evidence="3">
    <location>
        <begin position="1"/>
        <end position="153"/>
    </location>
</feature>
<accession>F4PKJ0</accession>
<evidence type="ECO:0000313" key="4">
    <source>
        <dbReference type="EMBL" id="EGG24114.1"/>
    </source>
</evidence>
<protein>
    <recommendedName>
        <fullName evidence="3">F5/8 type C domain-containing protein</fullName>
    </recommendedName>
</protein>
<evidence type="ECO:0000313" key="5">
    <source>
        <dbReference type="Proteomes" id="UP000007797"/>
    </source>
</evidence>
<dbReference type="InterPro" id="IPR052487">
    <property type="entry name" value="Galactose-binding_lectin"/>
</dbReference>
<dbReference type="Pfam" id="PF09458">
    <property type="entry name" value="H_lectin"/>
    <property type="match status" value="1"/>
</dbReference>
<name>F4PKJ0_CACFS</name>
<gene>
    <name evidence="4" type="ORF">DFA_06253</name>
</gene>
<dbReference type="InterPro" id="IPR008979">
    <property type="entry name" value="Galactose-bd-like_sf"/>
</dbReference>
<dbReference type="STRING" id="1054147.F4PKJ0"/>
<keyword evidence="2" id="KW-0130">Cell adhesion</keyword>
<evidence type="ECO:0000259" key="3">
    <source>
        <dbReference type="PROSITE" id="PS50022"/>
    </source>
</evidence>
<organism evidence="4 5">
    <name type="scientific">Cavenderia fasciculata</name>
    <name type="common">Slime mold</name>
    <name type="synonym">Dictyostelium fasciculatum</name>
    <dbReference type="NCBI Taxonomy" id="261658"/>
    <lineage>
        <taxon>Eukaryota</taxon>
        <taxon>Amoebozoa</taxon>
        <taxon>Evosea</taxon>
        <taxon>Eumycetozoa</taxon>
        <taxon>Dictyostelia</taxon>
        <taxon>Acytosteliales</taxon>
        <taxon>Cavenderiaceae</taxon>
        <taxon>Cavenderia</taxon>
    </lineage>
</organism>
<dbReference type="SUPFAM" id="SSF141086">
    <property type="entry name" value="Agglutinin HPA-like"/>
    <property type="match status" value="1"/>
</dbReference>
<dbReference type="InterPro" id="IPR000421">
    <property type="entry name" value="FA58C"/>
</dbReference>
<dbReference type="FunFam" id="2.60.40.2080:FF:000001">
    <property type="entry name" value="Discoidin-1 subunit A"/>
    <property type="match status" value="1"/>
</dbReference>
<dbReference type="GO" id="GO:0045335">
    <property type="term" value="C:phagocytic vesicle"/>
    <property type="evidence" value="ECO:0007669"/>
    <property type="project" value="TreeGrafter"/>
</dbReference>
<dbReference type="InterPro" id="IPR037221">
    <property type="entry name" value="H-type_lectin_dom_sf"/>
</dbReference>
<dbReference type="GO" id="GO:0007010">
    <property type="term" value="P:cytoskeleton organization"/>
    <property type="evidence" value="ECO:0007669"/>
    <property type="project" value="UniProtKB-ARBA"/>
</dbReference>
<dbReference type="FunFam" id="2.60.120.260:FF:000016">
    <property type="entry name" value="Contactin-associated protein-like 4 isoform 1"/>
    <property type="match status" value="1"/>
</dbReference>
<dbReference type="Gene3D" id="2.60.120.260">
    <property type="entry name" value="Galactose-binding domain-like"/>
    <property type="match status" value="1"/>
</dbReference>
<dbReference type="GO" id="GO:0030247">
    <property type="term" value="F:polysaccharide binding"/>
    <property type="evidence" value="ECO:0007669"/>
    <property type="project" value="UniProtKB-ARBA"/>
</dbReference>
<reference evidence="5" key="1">
    <citation type="journal article" date="2011" name="Genome Res.">
        <title>Phylogeny-wide analysis of social amoeba genomes highlights ancient origins for complex intercellular communication.</title>
        <authorList>
            <person name="Heidel A.J."/>
            <person name="Lawal H.M."/>
            <person name="Felder M."/>
            <person name="Schilde C."/>
            <person name="Helps N.R."/>
            <person name="Tunggal B."/>
            <person name="Rivero F."/>
            <person name="John U."/>
            <person name="Schleicher M."/>
            <person name="Eichinger L."/>
            <person name="Platzer M."/>
            <person name="Noegel A.A."/>
            <person name="Schaap P."/>
            <person name="Gloeckner G."/>
        </authorList>
    </citation>
    <scope>NUCLEOTIDE SEQUENCE [LARGE SCALE GENOMIC DNA]</scope>
    <source>
        <strain evidence="5">SH3</strain>
    </source>
</reference>
<dbReference type="GO" id="GO:0098609">
    <property type="term" value="P:cell-cell adhesion"/>
    <property type="evidence" value="ECO:0007669"/>
    <property type="project" value="TreeGrafter"/>
</dbReference>
<dbReference type="RefSeq" id="XP_004361965.1">
    <property type="nucleotide sequence ID" value="XM_004361908.1"/>
</dbReference>
<dbReference type="GO" id="GO:0046871">
    <property type="term" value="F:N-acetylgalactosamine binding"/>
    <property type="evidence" value="ECO:0007669"/>
    <property type="project" value="TreeGrafter"/>
</dbReference>
<evidence type="ECO:0000256" key="2">
    <source>
        <dbReference type="ARBA" id="ARBA00022889"/>
    </source>
</evidence>
<dbReference type="Proteomes" id="UP000007797">
    <property type="component" value="Unassembled WGS sequence"/>
</dbReference>
<dbReference type="GO" id="GO:0070492">
    <property type="term" value="F:oligosaccharide binding"/>
    <property type="evidence" value="ECO:0007669"/>
    <property type="project" value="TreeGrafter"/>
</dbReference>
<dbReference type="AlphaFoldDB" id="F4PKJ0"/>
<sequence length="253" mass="28195">MSAPAGTVALVQHALVNIRTSSNYSPNHTQYNIILNHTENPNNANDGTSGWSSSYVDQNQYIVLGGDVPKEIVAVATQGRGDFDQWITSYKIRWSLDNVSWFDYNGGQVINANNDRNSIVTFNLPTPLLCRSLSIHPVTWNGHISCRLEVYAQPLKQTYVQQGQVYTGDNGALNAGPDGAREIKVQVTFPKKFRTVPQVAITFDQLDISNAKNIRSGVQPQNITTSGFEARFYTWSDTRCYSLRADYIAVEEI</sequence>
<proteinExistence type="predicted"/>
<dbReference type="OMA" id="DNGQMRW"/>
<keyword evidence="5" id="KW-1185">Reference proteome</keyword>